<dbReference type="Gene3D" id="1.25.40.10">
    <property type="entry name" value="Tetratricopeptide repeat domain"/>
    <property type="match status" value="1"/>
</dbReference>
<dbReference type="AlphaFoldDB" id="A0A4R0Z0U7"/>
<accession>A0A4R0Z0U7</accession>
<proteinExistence type="predicted"/>
<name>A0A4R0Z0U7_9GAMM</name>
<gene>
    <name evidence="1" type="ORF">EZM97_06785</name>
</gene>
<dbReference type="InterPro" id="IPR027417">
    <property type="entry name" value="P-loop_NTPase"/>
</dbReference>
<dbReference type="SUPFAM" id="SSF52540">
    <property type="entry name" value="P-loop containing nucleoside triphosphate hydrolases"/>
    <property type="match status" value="1"/>
</dbReference>
<dbReference type="RefSeq" id="WP_131150209.1">
    <property type="nucleotide sequence ID" value="NZ_SJTG01000001.1"/>
</dbReference>
<organism evidence="1 2">
    <name type="scientific">Dyella soli</name>
    <dbReference type="NCBI Taxonomy" id="522319"/>
    <lineage>
        <taxon>Bacteria</taxon>
        <taxon>Pseudomonadati</taxon>
        <taxon>Pseudomonadota</taxon>
        <taxon>Gammaproteobacteria</taxon>
        <taxon>Lysobacterales</taxon>
        <taxon>Rhodanobacteraceae</taxon>
        <taxon>Dyella</taxon>
    </lineage>
</organism>
<evidence type="ECO:0000313" key="1">
    <source>
        <dbReference type="EMBL" id="TCI13008.1"/>
    </source>
</evidence>
<protein>
    <submittedName>
        <fullName evidence="1">Uncharacterized protein</fullName>
    </submittedName>
</protein>
<sequence length="822" mass="92411">MKEIYAKQLTVARQHTSDAAMLSYMCSIMRSLLQNMAITALEIAIQSTPDLDDGVDLKPYIDRFSQPSDGLPIEIIDVLVPVIRGLVSRNYLKGWFEEADGFDHPLVAALTEWVEFRNRRPGHGVLDASTTTLWAQRTGDLIQRILDADSDALPKMTSNGLAVQVGDLNIQLMTPLVIDEQAVVIGKVLSRKGVWKIQGQLLSWSNARDVTIDLGSTNIFATDAQAAEKFRWSEVPQATGAKLVLNNVPVRQTSTFVGRKKELDKLKEWLEDTVDSRTCLVFGDGGFGKTTLALEFFNNLLEGGVEGNPPLPSVISFYTAKKTKWTDDGLVHFKGISDAMEDSVRELIYCFSPVLGKEWYKLEGRALIEKVATEFEQQGFTRNDILLIIDNTETLATSPLDAEALADFIARVAKRVGRVVITSRRRELIAAAPIAVSQLSETEALLLIQKLGDEYGARSIIQAGEPRLRQACTQLMCKPLLIDTLVRFIARSSSGIQDGLDHILRKTNDQLLEFLYEDAWERMSSLVKEVFMVLVSLATPLDGKCVGDACTEIGVVHSEFQAGLGETYFASIIDHGDTYELEIVDLAKEFFRQKRRRLSNDEASRLDKIAFKVDKQATERFEIEKNYRTDRVADGFRSEYAKAARIATIKKDYESAKDYFELAMIEEPLNAALQERYASFLLRNRGKADLAYPYAKRATELDPHSADAWLTLGLISYKLGRLSDGDLAMDKAMKYGKPEGLCVLRKAIARYHDARREPYSKRSPRLLRDAESLVDRSMKAASPKDFYYRKNQQEAEKYKALIRSLVYMINRRQVVSENAPRG</sequence>
<keyword evidence="2" id="KW-1185">Reference proteome</keyword>
<dbReference type="Gene3D" id="3.40.50.300">
    <property type="entry name" value="P-loop containing nucleotide triphosphate hydrolases"/>
    <property type="match status" value="1"/>
</dbReference>
<comment type="caution">
    <text evidence="1">The sequence shown here is derived from an EMBL/GenBank/DDBJ whole genome shotgun (WGS) entry which is preliminary data.</text>
</comment>
<dbReference type="Proteomes" id="UP000291822">
    <property type="component" value="Unassembled WGS sequence"/>
</dbReference>
<dbReference type="EMBL" id="SJTG01000001">
    <property type="protein sequence ID" value="TCI13008.1"/>
    <property type="molecule type" value="Genomic_DNA"/>
</dbReference>
<reference evidence="1 2" key="1">
    <citation type="submission" date="2019-02" db="EMBL/GenBank/DDBJ databases">
        <title>Dyella amyloliquefaciens sp. nov., isolated from forest soil.</title>
        <authorList>
            <person name="Gao Z.-H."/>
            <person name="Qiu L.-H."/>
        </authorList>
    </citation>
    <scope>NUCLEOTIDE SEQUENCE [LARGE SCALE GENOMIC DNA]</scope>
    <source>
        <strain evidence="1 2">KACC 12747</strain>
    </source>
</reference>
<dbReference type="InterPro" id="IPR011990">
    <property type="entry name" value="TPR-like_helical_dom_sf"/>
</dbReference>
<evidence type="ECO:0000313" key="2">
    <source>
        <dbReference type="Proteomes" id="UP000291822"/>
    </source>
</evidence>
<dbReference type="SUPFAM" id="SSF48452">
    <property type="entry name" value="TPR-like"/>
    <property type="match status" value="1"/>
</dbReference>